<name>A0AAE0ZRN7_9GAST</name>
<protein>
    <submittedName>
        <fullName evidence="1">Uncharacterized protein</fullName>
    </submittedName>
</protein>
<dbReference type="AlphaFoldDB" id="A0AAE0ZRN7"/>
<comment type="caution">
    <text evidence="1">The sequence shown here is derived from an EMBL/GenBank/DDBJ whole genome shotgun (WGS) entry which is preliminary data.</text>
</comment>
<proteinExistence type="predicted"/>
<gene>
    <name evidence="1" type="ORF">RRG08_040907</name>
</gene>
<evidence type="ECO:0000313" key="1">
    <source>
        <dbReference type="EMBL" id="KAK3774304.1"/>
    </source>
</evidence>
<evidence type="ECO:0000313" key="2">
    <source>
        <dbReference type="Proteomes" id="UP001283361"/>
    </source>
</evidence>
<sequence>MVRGWSSTSSVTEYGEGLELYTVSDRVCLHLEASSMNSEFSVVSASRPCYVWVLRDGFNGQDLSPVIRTFHDPPQTFLGTGTSMYDVIRHSENRGKIMCDAIHSVFGWMTASVTSADRRKTYVWATSIYFFTRKRLMRLTKVKQHMTS</sequence>
<dbReference type="EMBL" id="JAWDGP010003436">
    <property type="protein sequence ID" value="KAK3774304.1"/>
    <property type="molecule type" value="Genomic_DNA"/>
</dbReference>
<accession>A0AAE0ZRN7</accession>
<organism evidence="1 2">
    <name type="scientific">Elysia crispata</name>
    <name type="common">lettuce slug</name>
    <dbReference type="NCBI Taxonomy" id="231223"/>
    <lineage>
        <taxon>Eukaryota</taxon>
        <taxon>Metazoa</taxon>
        <taxon>Spiralia</taxon>
        <taxon>Lophotrochozoa</taxon>
        <taxon>Mollusca</taxon>
        <taxon>Gastropoda</taxon>
        <taxon>Heterobranchia</taxon>
        <taxon>Euthyneura</taxon>
        <taxon>Panpulmonata</taxon>
        <taxon>Sacoglossa</taxon>
        <taxon>Placobranchoidea</taxon>
        <taxon>Plakobranchidae</taxon>
        <taxon>Elysia</taxon>
    </lineage>
</organism>
<reference evidence="1" key="1">
    <citation type="journal article" date="2023" name="G3 (Bethesda)">
        <title>A reference genome for the long-term kleptoplast-retaining sea slug Elysia crispata morphotype clarki.</title>
        <authorList>
            <person name="Eastman K.E."/>
            <person name="Pendleton A.L."/>
            <person name="Shaikh M.A."/>
            <person name="Suttiyut T."/>
            <person name="Ogas R."/>
            <person name="Tomko P."/>
            <person name="Gavelis G."/>
            <person name="Widhalm J.R."/>
            <person name="Wisecaver J.H."/>
        </authorList>
    </citation>
    <scope>NUCLEOTIDE SEQUENCE</scope>
    <source>
        <strain evidence="1">ECLA1</strain>
    </source>
</reference>
<dbReference type="Proteomes" id="UP001283361">
    <property type="component" value="Unassembled WGS sequence"/>
</dbReference>
<keyword evidence="2" id="KW-1185">Reference proteome</keyword>